<proteinExistence type="predicted"/>
<dbReference type="EMBL" id="CDOG01000011">
    <property type="protein sequence ID" value="CEN36562.1"/>
    <property type="molecule type" value="Genomic_DNA"/>
</dbReference>
<dbReference type="AlphaFoldDB" id="A0A0B7HF79"/>
<name>A0A0B7HF79_9FLAO</name>
<evidence type="ECO:0000313" key="2">
    <source>
        <dbReference type="Proteomes" id="UP000038083"/>
    </source>
</evidence>
<sequence length="66" mass="7960">MQNINKIFDENISKMKLQIIYFFTNHTSKITEKTFPKKHIKILQKRLPLGDNINNLKPYVTRQTHF</sequence>
<reference evidence="1 2" key="1">
    <citation type="submission" date="2015-01" db="EMBL/GenBank/DDBJ databases">
        <authorList>
            <person name="MANFREDI Pablo"/>
        </authorList>
    </citation>
    <scope>NUCLEOTIDE SEQUENCE [LARGE SCALE GENOMIC DNA]</scope>
    <source>
        <strain evidence="1 2">Ccy74</strain>
    </source>
</reference>
<organism evidence="1 2">
    <name type="scientific">Capnocytophaga cynodegmi</name>
    <dbReference type="NCBI Taxonomy" id="28189"/>
    <lineage>
        <taxon>Bacteria</taxon>
        <taxon>Pseudomonadati</taxon>
        <taxon>Bacteroidota</taxon>
        <taxon>Flavobacteriia</taxon>
        <taxon>Flavobacteriales</taxon>
        <taxon>Flavobacteriaceae</taxon>
        <taxon>Capnocytophaga</taxon>
    </lineage>
</organism>
<protein>
    <submittedName>
        <fullName evidence="1">Uncharacterized protein</fullName>
    </submittedName>
</protein>
<dbReference type="Proteomes" id="UP000038083">
    <property type="component" value="Unassembled WGS sequence"/>
</dbReference>
<evidence type="ECO:0000313" key="1">
    <source>
        <dbReference type="EMBL" id="CEN36562.1"/>
    </source>
</evidence>
<accession>A0A0B7HF79</accession>
<gene>
    <name evidence="1" type="ORF">CCYN74_190046</name>
</gene>